<dbReference type="Pfam" id="PF20700">
    <property type="entry name" value="Mutator"/>
    <property type="match status" value="1"/>
</dbReference>
<feature type="region of interest" description="Disordered" evidence="1">
    <location>
        <begin position="1"/>
        <end position="64"/>
    </location>
</feature>
<feature type="region of interest" description="Disordered" evidence="1">
    <location>
        <begin position="558"/>
        <end position="585"/>
    </location>
</feature>
<gene>
    <name evidence="3" type="ORF">PACLA_8A050236</name>
</gene>
<sequence length="585" mass="65068">MPRQGSRTRKRKFQGNRFNNPAKKACIGSETETDSAGQSTESCQNTSASARKIGNQNTQHEYPPVKSTVTGYRFVDMELLSDVFQQVMCKECGSSACLVLEDNPREQKGSASHLRVRCETCGWVYTFHTSKKVQHSFDINKRLVYAMRSMGQGHSSMKRFCASMNMPPPLHSKAYSACNAALSKAAKAVANETMEDAAIELHDGDDSSQIVKCGVSCDGTWQRRGHSSLNGCVTTLSIETGKCLDIEVLTKVCHGCKAIERESDDVKKADLLEKHTGKCKINYVGSAPSMEPTGIKRIFERSEESRKLQYTEYFGDGDSKAYNEVENCYEGVHVEKKECVGHVQKRVGTALRKLKKENKGIGGKGKLTDALIDKLQNYYGIAIRSNSGNLAAMKSSILASLFHCVSSKRRNLHTHCPDGPESWCRYKQDVANNTHLYKPGPGLPDNIIALIKPIYIRLSNNDLLTKCLDGKTQNQNESLNGMIWNRLPKTVFVGAEVLNFGAYDAVAHFNIGTKAAVNILSELGLVPGQYFEQNMLKADKQRVKKAEHRNTPAIRKRRKILRGQKKKKDDKNKETEGITYEAGAF</sequence>
<keyword evidence="4" id="KW-1185">Reference proteome</keyword>
<dbReference type="Proteomes" id="UP001152795">
    <property type="component" value="Unassembled WGS sequence"/>
</dbReference>
<feature type="compositionally biased region" description="Basic and acidic residues" evidence="1">
    <location>
        <begin position="567"/>
        <end position="576"/>
    </location>
</feature>
<comment type="caution">
    <text evidence="3">The sequence shown here is derived from an EMBL/GenBank/DDBJ whole genome shotgun (WGS) entry which is preliminary data.</text>
</comment>
<evidence type="ECO:0000256" key="1">
    <source>
        <dbReference type="SAM" id="MobiDB-lite"/>
    </source>
</evidence>
<feature type="compositionally biased region" description="Basic residues" evidence="1">
    <location>
        <begin position="1"/>
        <end position="14"/>
    </location>
</feature>
<dbReference type="PANTHER" id="PTHR33309:SF3">
    <property type="entry name" value="CCHC-TYPE DOMAIN-CONTAINING PROTEIN"/>
    <property type="match status" value="1"/>
</dbReference>
<accession>A0A7D9LJF1</accession>
<reference evidence="3" key="1">
    <citation type="submission" date="2020-04" db="EMBL/GenBank/DDBJ databases">
        <authorList>
            <person name="Alioto T."/>
            <person name="Alioto T."/>
            <person name="Gomez Garrido J."/>
        </authorList>
    </citation>
    <scope>NUCLEOTIDE SEQUENCE</scope>
    <source>
        <strain evidence="3">A484AB</strain>
    </source>
</reference>
<evidence type="ECO:0000313" key="3">
    <source>
        <dbReference type="EMBL" id="CAB4031613.1"/>
    </source>
</evidence>
<dbReference type="PANTHER" id="PTHR33309">
    <property type="entry name" value="KERATIN, ULTRA HIGH-SULFUR MATRIX PROTEIN-LIKE"/>
    <property type="match status" value="1"/>
</dbReference>
<feature type="domain" description="Mutator-like transposase" evidence="2">
    <location>
        <begin position="71"/>
        <end position="424"/>
    </location>
</feature>
<name>A0A7D9LJF1_PARCT</name>
<dbReference type="OrthoDB" id="5983687at2759"/>
<organism evidence="3 4">
    <name type="scientific">Paramuricea clavata</name>
    <name type="common">Red gorgonian</name>
    <name type="synonym">Violescent sea-whip</name>
    <dbReference type="NCBI Taxonomy" id="317549"/>
    <lineage>
        <taxon>Eukaryota</taxon>
        <taxon>Metazoa</taxon>
        <taxon>Cnidaria</taxon>
        <taxon>Anthozoa</taxon>
        <taxon>Octocorallia</taxon>
        <taxon>Malacalcyonacea</taxon>
        <taxon>Plexauridae</taxon>
        <taxon>Paramuricea</taxon>
    </lineage>
</organism>
<evidence type="ECO:0000313" key="4">
    <source>
        <dbReference type="Proteomes" id="UP001152795"/>
    </source>
</evidence>
<dbReference type="EMBL" id="CACRXK020017778">
    <property type="protein sequence ID" value="CAB4031613.1"/>
    <property type="molecule type" value="Genomic_DNA"/>
</dbReference>
<dbReference type="AlphaFoldDB" id="A0A7D9LJF1"/>
<dbReference type="InterPro" id="IPR049012">
    <property type="entry name" value="Mutator_transp_dom"/>
</dbReference>
<feature type="compositionally biased region" description="Polar residues" evidence="1">
    <location>
        <begin position="34"/>
        <end position="60"/>
    </location>
</feature>
<protein>
    <recommendedName>
        <fullName evidence="2">Mutator-like transposase domain-containing protein</fullName>
    </recommendedName>
</protein>
<proteinExistence type="predicted"/>
<evidence type="ECO:0000259" key="2">
    <source>
        <dbReference type="Pfam" id="PF20700"/>
    </source>
</evidence>